<evidence type="ECO:0000313" key="2">
    <source>
        <dbReference type="Proteomes" id="UP000664032"/>
    </source>
</evidence>
<proteinExistence type="predicted"/>
<dbReference type="EMBL" id="JAFIQS020000012">
    <property type="protein sequence ID" value="KAH9475363.1"/>
    <property type="molecule type" value="Genomic_DNA"/>
</dbReference>
<accession>A0ACB8GII8</accession>
<protein>
    <submittedName>
        <fullName evidence="1">Uncharacterized protein</fullName>
    </submittedName>
</protein>
<sequence>MATLFVEQPLNNHAGLLENLDNMRPTKVFGVLETITKMAYQSLQRRDGIYDLVDMTAICMPDIEAIDVYPVYLERNRGARCGTGTVSYMDLVNGAIKINVQMYTSPPGCKHTPSIRSSFIFAWGVIYVGKPAQPSGSDKNSVQRDGQTQESDILRYIAGTIMNG</sequence>
<name>A0ACB8GII8_PSICU</name>
<comment type="caution">
    <text evidence="1">The sequence shown here is derived from an EMBL/GenBank/DDBJ whole genome shotgun (WGS) entry which is preliminary data.</text>
</comment>
<evidence type="ECO:0000313" key="1">
    <source>
        <dbReference type="EMBL" id="KAH9475363.1"/>
    </source>
</evidence>
<dbReference type="Proteomes" id="UP000664032">
    <property type="component" value="Unassembled WGS sequence"/>
</dbReference>
<reference evidence="1" key="1">
    <citation type="submission" date="2021-10" db="EMBL/GenBank/DDBJ databases">
        <title>Psilocybe cubensis genome.</title>
        <authorList>
            <person name="Mckernan K.J."/>
            <person name="Crawford S."/>
            <person name="Trippe A."/>
            <person name="Kane L.T."/>
            <person name="Mclaughlin S."/>
        </authorList>
    </citation>
    <scope>NUCLEOTIDE SEQUENCE</scope>
    <source>
        <strain evidence="1">MGC-MH-2018</strain>
    </source>
</reference>
<gene>
    <name evidence="1" type="ORF">JR316_0012474</name>
</gene>
<organism evidence="1 2">
    <name type="scientific">Psilocybe cubensis</name>
    <name type="common">Psychedelic mushroom</name>
    <name type="synonym">Stropharia cubensis</name>
    <dbReference type="NCBI Taxonomy" id="181762"/>
    <lineage>
        <taxon>Eukaryota</taxon>
        <taxon>Fungi</taxon>
        <taxon>Dikarya</taxon>
        <taxon>Basidiomycota</taxon>
        <taxon>Agaricomycotina</taxon>
        <taxon>Agaricomycetes</taxon>
        <taxon>Agaricomycetidae</taxon>
        <taxon>Agaricales</taxon>
        <taxon>Agaricineae</taxon>
        <taxon>Strophariaceae</taxon>
        <taxon>Psilocybe</taxon>
    </lineage>
</organism>
<keyword evidence="2" id="KW-1185">Reference proteome</keyword>